<evidence type="ECO:0000259" key="2">
    <source>
        <dbReference type="SMART" id="SM00596"/>
    </source>
</evidence>
<dbReference type="Pfam" id="PF07530">
    <property type="entry name" value="PRE_C2HC"/>
    <property type="match status" value="1"/>
</dbReference>
<name>A0AAU9THU1_EUPED</name>
<dbReference type="Proteomes" id="UP001153954">
    <property type="component" value="Unassembled WGS sequence"/>
</dbReference>
<dbReference type="SMART" id="SM00596">
    <property type="entry name" value="PRE_C2HC"/>
    <property type="match status" value="1"/>
</dbReference>
<accession>A0AAU9THU1</accession>
<evidence type="ECO:0000256" key="1">
    <source>
        <dbReference type="SAM" id="MobiDB-lite"/>
    </source>
</evidence>
<comment type="caution">
    <text evidence="3">The sequence shown here is derived from an EMBL/GenBank/DDBJ whole genome shotgun (WGS) entry which is preliminary data.</text>
</comment>
<sequence>MRHPASDLSIVHTRGNHMTDNEKTKNQTYSQQVFHKFFDVRQRSSSFSGGISSEKQPGSMENRPNKLNNQHLLRDNTTMSSSENREEDHVEQAGPTLVQTKLGWQQDKVPGKKRKRNDSPNENNKNTTVKRLNYKTANKSSSDKLHSYAVPVQNQFDILSDEQPAPQKPKEYVPRPEPIFVTGIVTIAPLRDLLQKVTDLNNFTMTTLKSGHIIKLMPKDIDTYKVIRDNLIENNINHFTYKLKSERSYRVVVRGLHASEDISMIKEAIETNGHKVKQIVNVLHRVTKEKLPLFFVDLEQQANNKDIFKLKFIGHIKVTVEAPYKKKEVLQCKRCQRFGHSKNQCFRPFRCVKCGNDHPTSSCTKPPETDATCANCDGKHPASYKGCAKYKQYKEKILNLKPIQDQTKKKSPMTNMPLKSNDNNKPPDSKKSSSETSETITYAEITKSHNPHKFYYQNQTSHPHDNTYELSQHDITKLLDTMFYKFQHIMKDMIDSMMDRMIQLITSLVSQRA</sequence>
<keyword evidence="4" id="KW-1185">Reference proteome</keyword>
<feature type="compositionally biased region" description="Polar residues" evidence="1">
    <location>
        <begin position="120"/>
        <end position="132"/>
    </location>
</feature>
<proteinExistence type="predicted"/>
<dbReference type="InterPro" id="IPR006579">
    <property type="entry name" value="Pre_C2HC_dom"/>
</dbReference>
<dbReference type="AlphaFoldDB" id="A0AAU9THU1"/>
<feature type="region of interest" description="Disordered" evidence="1">
    <location>
        <begin position="401"/>
        <end position="438"/>
    </location>
</feature>
<evidence type="ECO:0000313" key="3">
    <source>
        <dbReference type="EMBL" id="CAH2084969.1"/>
    </source>
</evidence>
<gene>
    <name evidence="3" type="ORF">EEDITHA_LOCUS1491</name>
</gene>
<feature type="domain" description="Pre-C2HC" evidence="2">
    <location>
        <begin position="262"/>
        <end position="330"/>
    </location>
</feature>
<feature type="compositionally biased region" description="Polar residues" evidence="1">
    <location>
        <begin position="65"/>
        <end position="82"/>
    </location>
</feature>
<protein>
    <recommendedName>
        <fullName evidence="2">Pre-C2HC domain-containing protein</fullName>
    </recommendedName>
</protein>
<feature type="region of interest" description="Disordered" evidence="1">
    <location>
        <begin position="45"/>
        <end position="132"/>
    </location>
</feature>
<reference evidence="3" key="1">
    <citation type="submission" date="2022-03" db="EMBL/GenBank/DDBJ databases">
        <authorList>
            <person name="Tunstrom K."/>
        </authorList>
    </citation>
    <scope>NUCLEOTIDE SEQUENCE</scope>
</reference>
<organism evidence="3 4">
    <name type="scientific">Euphydryas editha</name>
    <name type="common">Edith's checkerspot</name>
    <dbReference type="NCBI Taxonomy" id="104508"/>
    <lineage>
        <taxon>Eukaryota</taxon>
        <taxon>Metazoa</taxon>
        <taxon>Ecdysozoa</taxon>
        <taxon>Arthropoda</taxon>
        <taxon>Hexapoda</taxon>
        <taxon>Insecta</taxon>
        <taxon>Pterygota</taxon>
        <taxon>Neoptera</taxon>
        <taxon>Endopterygota</taxon>
        <taxon>Lepidoptera</taxon>
        <taxon>Glossata</taxon>
        <taxon>Ditrysia</taxon>
        <taxon>Papilionoidea</taxon>
        <taxon>Nymphalidae</taxon>
        <taxon>Nymphalinae</taxon>
        <taxon>Euphydryas</taxon>
    </lineage>
</organism>
<dbReference type="EMBL" id="CAKOGL010000003">
    <property type="protein sequence ID" value="CAH2084969.1"/>
    <property type="molecule type" value="Genomic_DNA"/>
</dbReference>
<feature type="region of interest" description="Disordered" evidence="1">
    <location>
        <begin position="1"/>
        <end position="25"/>
    </location>
</feature>
<evidence type="ECO:0000313" key="4">
    <source>
        <dbReference type="Proteomes" id="UP001153954"/>
    </source>
</evidence>